<dbReference type="Pfam" id="PF02447">
    <property type="entry name" value="GntP_permease"/>
    <property type="match status" value="1"/>
</dbReference>
<dbReference type="RefSeq" id="WP_101473396.1">
    <property type="nucleotide sequence ID" value="NZ_CP060637.1"/>
</dbReference>
<dbReference type="Proteomes" id="UP000515913">
    <property type="component" value="Chromosome"/>
</dbReference>
<dbReference type="PANTHER" id="PTHR30354">
    <property type="entry name" value="GNT FAMILY GLUCONATE TRANSPORTER"/>
    <property type="match status" value="1"/>
</dbReference>
<keyword evidence="3" id="KW-1185">Reference proteome</keyword>
<feature type="transmembrane region" description="Helical" evidence="1">
    <location>
        <begin position="254"/>
        <end position="275"/>
    </location>
</feature>
<dbReference type="EMBL" id="CP060637">
    <property type="protein sequence ID" value="QNM15558.1"/>
    <property type="molecule type" value="Genomic_DNA"/>
</dbReference>
<keyword evidence="1" id="KW-1133">Transmembrane helix</keyword>
<feature type="transmembrane region" description="Helical" evidence="1">
    <location>
        <begin position="49"/>
        <end position="73"/>
    </location>
</feature>
<sequence length="438" mass="45857">MLGILIGLILLVFLSYKGYSIIWVAPVSALVVALFGFGFDGNKLLDAYVVNYMGSLAGFTQSWFPLFFLGAVFGKLMDITGSAKAVAQLLVRLIGAKRALLSVIVSCAVLTYGGVSLFVVVFAIYPLAISLFREANIPRRLIPGAIALGAFTFTMTAFPGSPQLNNIIAGKYFHTSPYAAPLLGIIGGLIMLVGGYLYLIWKEHKLIANGEHFTEPDEDFSTTNNGKLPNSYLSLIPLLVVVISLYLISHSGVAITPASILSLLCGNIAVMLLHLDKIKSFTTAFNEGGSGAVIAILNTAAAVGFGGVVRVVPGFQSLTHFLLGIKASPLISEGLAITLLAGATGSSSGGMGIALEALAPQYIQIAAQQGINIEVFHRVATIASGGLDSLPHCGAVLTLLAVTKMTHKDSYNDIGMVSCVIPVIALIVVIGLGMIGVV</sequence>
<feature type="transmembrane region" description="Helical" evidence="1">
    <location>
        <begin position="178"/>
        <end position="199"/>
    </location>
</feature>
<organism evidence="2 3">
    <name type="scientific">Fusobacterium hominis</name>
    <dbReference type="NCBI Taxonomy" id="2764326"/>
    <lineage>
        <taxon>Bacteria</taxon>
        <taxon>Fusobacteriati</taxon>
        <taxon>Fusobacteriota</taxon>
        <taxon>Fusobacteriia</taxon>
        <taxon>Fusobacteriales</taxon>
        <taxon>Fusobacteriaceae</taxon>
        <taxon>Fusobacterium</taxon>
    </lineage>
</organism>
<feature type="transmembrane region" description="Helical" evidence="1">
    <location>
        <begin position="20"/>
        <end position="37"/>
    </location>
</feature>
<evidence type="ECO:0000256" key="1">
    <source>
        <dbReference type="SAM" id="Phobius"/>
    </source>
</evidence>
<dbReference type="GO" id="GO:0005886">
    <property type="term" value="C:plasma membrane"/>
    <property type="evidence" value="ECO:0007669"/>
    <property type="project" value="TreeGrafter"/>
</dbReference>
<accession>A0A7G9GXM6</accession>
<keyword evidence="1" id="KW-0472">Membrane</keyword>
<keyword evidence="1" id="KW-0812">Transmembrane</keyword>
<feature type="transmembrane region" description="Helical" evidence="1">
    <location>
        <begin position="99"/>
        <end position="129"/>
    </location>
</feature>
<evidence type="ECO:0000313" key="3">
    <source>
        <dbReference type="Proteomes" id="UP000515913"/>
    </source>
</evidence>
<proteinExistence type="predicted"/>
<feature type="transmembrane region" description="Helical" evidence="1">
    <location>
        <begin position="231"/>
        <end position="248"/>
    </location>
</feature>
<dbReference type="GO" id="GO:0015128">
    <property type="term" value="F:gluconate transmembrane transporter activity"/>
    <property type="evidence" value="ECO:0007669"/>
    <property type="project" value="InterPro"/>
</dbReference>
<dbReference type="KEGG" id="fho:H9Q81_01580"/>
<dbReference type="PANTHER" id="PTHR30354:SF7">
    <property type="entry name" value="BLL7963 PROTEIN"/>
    <property type="match status" value="1"/>
</dbReference>
<feature type="transmembrane region" description="Helical" evidence="1">
    <location>
        <begin position="414"/>
        <end position="437"/>
    </location>
</feature>
<protein>
    <submittedName>
        <fullName evidence="2">GntP family permease</fullName>
    </submittedName>
</protein>
<reference evidence="2 3" key="1">
    <citation type="submission" date="2020-08" db="EMBL/GenBank/DDBJ databases">
        <authorList>
            <person name="Liu C."/>
            <person name="Sun Q."/>
        </authorList>
    </citation>
    <scope>NUCLEOTIDE SEQUENCE [LARGE SCALE GENOMIC DNA]</scope>
    <source>
        <strain evidence="2 3">NSJ-57</strain>
    </source>
</reference>
<gene>
    <name evidence="2" type="ORF">H9Q81_01580</name>
</gene>
<evidence type="ECO:0000313" key="2">
    <source>
        <dbReference type="EMBL" id="QNM15558.1"/>
    </source>
</evidence>
<dbReference type="InterPro" id="IPR003474">
    <property type="entry name" value="Glcn_transporter"/>
</dbReference>
<name>A0A7G9GXM6_9FUSO</name>
<feature type="transmembrane region" description="Helical" evidence="1">
    <location>
        <begin position="141"/>
        <end position="158"/>
    </location>
</feature>
<dbReference type="AlphaFoldDB" id="A0A7G9GXM6"/>